<reference evidence="1 2" key="1">
    <citation type="submission" date="2022-11" db="EMBL/GenBank/DDBJ databases">
        <title>Minimal conservation of predation-associated metabolite biosynthetic gene clusters underscores biosynthetic potential of Myxococcota including descriptions for ten novel species: Archangium lansinium sp. nov., Myxococcus landrumus sp. nov., Nannocystis bai.</title>
        <authorList>
            <person name="Ahearne A."/>
            <person name="Stevens C."/>
            <person name="Dowd S."/>
        </authorList>
    </citation>
    <scope>NUCLEOTIDE SEQUENCE [LARGE SCALE GENOMIC DNA]</scope>
    <source>
        <strain evidence="1 2">BB15-2</strain>
    </source>
</reference>
<proteinExistence type="predicted"/>
<gene>
    <name evidence="1" type="ORF">POL25_13350</name>
</gene>
<dbReference type="EMBL" id="JAQNDL010000001">
    <property type="protein sequence ID" value="MDC0717886.1"/>
    <property type="molecule type" value="Genomic_DNA"/>
</dbReference>
<accession>A0ABT5DZJ9</accession>
<evidence type="ECO:0000313" key="2">
    <source>
        <dbReference type="Proteomes" id="UP001221686"/>
    </source>
</evidence>
<comment type="caution">
    <text evidence="1">The sequence shown here is derived from an EMBL/GenBank/DDBJ whole genome shotgun (WGS) entry which is preliminary data.</text>
</comment>
<dbReference type="RefSeq" id="WP_272086367.1">
    <property type="nucleotide sequence ID" value="NZ_JAQNDL010000001.1"/>
</dbReference>
<protein>
    <submittedName>
        <fullName evidence="1">Uncharacterized protein</fullName>
    </submittedName>
</protein>
<organism evidence="1 2">
    <name type="scientific">Nannocystis bainbridge</name>
    <dbReference type="NCBI Taxonomy" id="2995303"/>
    <lineage>
        <taxon>Bacteria</taxon>
        <taxon>Pseudomonadati</taxon>
        <taxon>Myxococcota</taxon>
        <taxon>Polyangia</taxon>
        <taxon>Nannocystales</taxon>
        <taxon>Nannocystaceae</taxon>
        <taxon>Nannocystis</taxon>
    </lineage>
</organism>
<dbReference type="Proteomes" id="UP001221686">
    <property type="component" value="Unassembled WGS sequence"/>
</dbReference>
<name>A0ABT5DZJ9_9BACT</name>
<sequence length="61" mass="6827">MVVFSIASKYGGECKDYDHICQFRALFPYMYSIGWSESDYGPGFDVATNLIGTACSKFIPQ</sequence>
<keyword evidence="2" id="KW-1185">Reference proteome</keyword>
<evidence type="ECO:0000313" key="1">
    <source>
        <dbReference type="EMBL" id="MDC0717886.1"/>
    </source>
</evidence>